<feature type="compositionally biased region" description="Acidic residues" evidence="1">
    <location>
        <begin position="89"/>
        <end position="103"/>
    </location>
</feature>
<gene>
    <name evidence="4" type="ORF">SAMN05216223_101419</name>
</gene>
<feature type="compositionally biased region" description="Low complexity" evidence="1">
    <location>
        <begin position="185"/>
        <end position="222"/>
    </location>
</feature>
<evidence type="ECO:0000256" key="1">
    <source>
        <dbReference type="SAM" id="MobiDB-lite"/>
    </source>
</evidence>
<dbReference type="Gene3D" id="3.40.710.10">
    <property type="entry name" value="DD-peptidase/beta-lactamase superfamily"/>
    <property type="match status" value="1"/>
</dbReference>
<dbReference type="SUPFAM" id="SSF56601">
    <property type="entry name" value="beta-lactamase/transpeptidase-like"/>
    <property type="match status" value="1"/>
</dbReference>
<keyword evidence="5" id="KW-1185">Reference proteome</keyword>
<dbReference type="EMBL" id="FNVU01000001">
    <property type="protein sequence ID" value="SEF58715.1"/>
    <property type="molecule type" value="Genomic_DNA"/>
</dbReference>
<feature type="compositionally biased region" description="Low complexity" evidence="1">
    <location>
        <begin position="61"/>
        <end position="70"/>
    </location>
</feature>
<evidence type="ECO:0000256" key="2">
    <source>
        <dbReference type="SAM" id="Phobius"/>
    </source>
</evidence>
<feature type="region of interest" description="Disordered" evidence="1">
    <location>
        <begin position="1"/>
        <end position="131"/>
    </location>
</feature>
<keyword evidence="2" id="KW-0472">Membrane</keyword>
<sequence length="460" mass="46495">MADVHGDGTNATQDKATQDKATARDDAAATADAEGTADQEDGTGIPDAGEEPGAVPEFRTASEPEGAAPEADPEPETAHDSEAAPDPATEPEPEADPALEPEDASASAPALHLGTPDPEPEPPEADPARGNARAWSRPLLISVTALAAMAVLTLATIVQSPSAKAGSESSPTADTSAPKSTAPQPTRTTSTPSAGATTTPAPVTDTTPAGASPAASTSTSPDAAVTSAVRALGISGDLSVAVVDADGGATATYDSDSDTSYDTASIVKVDILATLLLQDQHAGTHLTAGQQNLATAMIEQSDNDAALDLWHTIGRGAGLAAANKSFGLHHTVGGDGDLWGLTQTSASDQIALLRAVFDSDSPLSSSSRAYLTGLMRSVVDGERWGVSAADSDGSGYALKNGWLERTATARWDINSIGEVTYEGHRLLVSVLSSGQRTEQGGIDQVESVARTAAQAYVGAA</sequence>
<evidence type="ECO:0000313" key="4">
    <source>
        <dbReference type="EMBL" id="SEF58715.1"/>
    </source>
</evidence>
<accession>A0A1H5T7D3</accession>
<dbReference type="Proteomes" id="UP000236754">
    <property type="component" value="Unassembled WGS sequence"/>
</dbReference>
<proteinExistence type="predicted"/>
<feature type="compositionally biased region" description="Basic and acidic residues" evidence="1">
    <location>
        <begin position="16"/>
        <end position="27"/>
    </location>
</feature>
<dbReference type="GO" id="GO:0008800">
    <property type="term" value="F:beta-lactamase activity"/>
    <property type="evidence" value="ECO:0007669"/>
    <property type="project" value="InterPro"/>
</dbReference>
<dbReference type="PANTHER" id="PTHR35333:SF3">
    <property type="entry name" value="BETA-LACTAMASE-TYPE TRANSPEPTIDASE FOLD CONTAINING PROTEIN"/>
    <property type="match status" value="1"/>
</dbReference>
<feature type="domain" description="Beta-lactamase class A catalytic" evidence="3">
    <location>
        <begin position="283"/>
        <end position="431"/>
    </location>
</feature>
<reference evidence="4 5" key="1">
    <citation type="submission" date="2016-10" db="EMBL/GenBank/DDBJ databases">
        <authorList>
            <person name="de Groot N.N."/>
        </authorList>
    </citation>
    <scope>NUCLEOTIDE SEQUENCE [LARGE SCALE GENOMIC DNA]</scope>
    <source>
        <strain evidence="4 5">CGMCC 4.2023</strain>
    </source>
</reference>
<feature type="region of interest" description="Disordered" evidence="1">
    <location>
        <begin position="161"/>
        <end position="222"/>
    </location>
</feature>
<dbReference type="Pfam" id="PF13354">
    <property type="entry name" value="Beta-lactamase2"/>
    <property type="match status" value="1"/>
</dbReference>
<evidence type="ECO:0000259" key="3">
    <source>
        <dbReference type="Pfam" id="PF13354"/>
    </source>
</evidence>
<dbReference type="InterPro" id="IPR045155">
    <property type="entry name" value="Beta-lactam_cat"/>
</dbReference>
<feature type="transmembrane region" description="Helical" evidence="2">
    <location>
        <begin position="139"/>
        <end position="158"/>
    </location>
</feature>
<dbReference type="InterPro" id="IPR000871">
    <property type="entry name" value="Beta-lactam_class-A"/>
</dbReference>
<dbReference type="GO" id="GO:0046677">
    <property type="term" value="P:response to antibiotic"/>
    <property type="evidence" value="ECO:0007669"/>
    <property type="project" value="InterPro"/>
</dbReference>
<protein>
    <recommendedName>
        <fullName evidence="3">Beta-lactamase class A catalytic domain-containing protein</fullName>
    </recommendedName>
</protein>
<feature type="compositionally biased region" description="Polar residues" evidence="1">
    <location>
        <begin position="161"/>
        <end position="184"/>
    </location>
</feature>
<keyword evidence="2" id="KW-1133">Transmembrane helix</keyword>
<dbReference type="GO" id="GO:0030655">
    <property type="term" value="P:beta-lactam antibiotic catabolic process"/>
    <property type="evidence" value="ECO:0007669"/>
    <property type="project" value="InterPro"/>
</dbReference>
<evidence type="ECO:0000313" key="5">
    <source>
        <dbReference type="Proteomes" id="UP000236754"/>
    </source>
</evidence>
<keyword evidence="2" id="KW-0812">Transmembrane</keyword>
<dbReference type="InterPro" id="IPR012338">
    <property type="entry name" value="Beta-lactam/transpept-like"/>
</dbReference>
<name>A0A1H5T7D3_9ACTN</name>
<dbReference type="PANTHER" id="PTHR35333">
    <property type="entry name" value="BETA-LACTAMASE"/>
    <property type="match status" value="1"/>
</dbReference>
<organism evidence="4 5">
    <name type="scientific">Actinacidiphila yanglinensis</name>
    <dbReference type="NCBI Taxonomy" id="310779"/>
    <lineage>
        <taxon>Bacteria</taxon>
        <taxon>Bacillati</taxon>
        <taxon>Actinomycetota</taxon>
        <taxon>Actinomycetes</taxon>
        <taxon>Kitasatosporales</taxon>
        <taxon>Streptomycetaceae</taxon>
        <taxon>Actinacidiphila</taxon>
    </lineage>
</organism>
<dbReference type="AlphaFoldDB" id="A0A1H5T7D3"/>